<reference evidence="1 2" key="1">
    <citation type="submission" date="2011-08" db="EMBL/GenBank/DDBJ databases">
        <authorList>
            <person name="Weinstock G."/>
            <person name="Sodergren E."/>
            <person name="Clifton S."/>
            <person name="Fulton L."/>
            <person name="Fulton B."/>
            <person name="Courtney L."/>
            <person name="Fronick C."/>
            <person name="Harrison M."/>
            <person name="Strong C."/>
            <person name="Farmer C."/>
            <person name="Delahaunty K."/>
            <person name="Markovic C."/>
            <person name="Hall O."/>
            <person name="Minx P."/>
            <person name="Tomlinson C."/>
            <person name="Mitreva M."/>
            <person name="Hou S."/>
            <person name="Chen J."/>
            <person name="Wollam A."/>
            <person name="Pepin K.H."/>
            <person name="Johnson M."/>
            <person name="Bhonagiri V."/>
            <person name="Zhang X."/>
            <person name="Suruliraj S."/>
            <person name="Warren W."/>
            <person name="Chinwalla A."/>
            <person name="Mardis E.R."/>
            <person name="Wilson R.K."/>
        </authorList>
    </citation>
    <scope>NUCLEOTIDE SEQUENCE [LARGE SCALE GENOMIC DNA]</scope>
    <source>
        <strain evidence="1 2">DP7</strain>
    </source>
</reference>
<gene>
    <name evidence="1" type="ORF">HMPREF0322_00175</name>
</gene>
<dbReference type="Pfam" id="PF08002">
    <property type="entry name" value="DUF1697"/>
    <property type="match status" value="1"/>
</dbReference>
<dbReference type="PANTHER" id="PTHR36439:SF1">
    <property type="entry name" value="DUF1697 DOMAIN-CONTAINING PROTEIN"/>
    <property type="match status" value="1"/>
</dbReference>
<dbReference type="RefSeq" id="WP_005808069.1">
    <property type="nucleotide sequence ID" value="NZ_JH414436.1"/>
</dbReference>
<evidence type="ECO:0008006" key="3">
    <source>
        <dbReference type="Google" id="ProtNLM"/>
    </source>
</evidence>
<dbReference type="SUPFAM" id="SSF160379">
    <property type="entry name" value="SP0830-like"/>
    <property type="match status" value="1"/>
</dbReference>
<dbReference type="PANTHER" id="PTHR36439">
    <property type="entry name" value="BLL4334 PROTEIN"/>
    <property type="match status" value="1"/>
</dbReference>
<dbReference type="Gene3D" id="3.30.70.1260">
    <property type="entry name" value="bacterial protein sp0830 like"/>
    <property type="match status" value="1"/>
</dbReference>
<accession>G9XGV9</accession>
<dbReference type="Gene3D" id="3.30.70.1280">
    <property type="entry name" value="SP0830-like domains"/>
    <property type="match status" value="1"/>
</dbReference>
<comment type="caution">
    <text evidence="1">The sequence shown here is derived from an EMBL/GenBank/DDBJ whole genome shotgun (WGS) entry which is preliminary data.</text>
</comment>
<dbReference type="Proteomes" id="UP000004416">
    <property type="component" value="Unassembled WGS sequence"/>
</dbReference>
<sequence length="180" mass="20186">MKYIALLRGINVGGKNKVPMAQLKQCFTKAGFQNVVTYINSGNVIFDAQAQDQIMLAEKCRVILEEEFKFPIDLALIDEESMREALEHAPAWWGEDPEAKHNALFVIHPAAAADIVAEVGATKPEYEQVFAYGPVIFWSAQLKTFSRTRWSKIVGTKTYKSVTIRNANTTKKVLELALSH</sequence>
<proteinExistence type="predicted"/>
<dbReference type="EMBL" id="AFZX01000005">
    <property type="protein sequence ID" value="EHL09144.1"/>
    <property type="molecule type" value="Genomic_DNA"/>
</dbReference>
<dbReference type="PATRIC" id="fig|537010.4.peg.169"/>
<dbReference type="PIRSF" id="PIRSF008502">
    <property type="entry name" value="UCP008502"/>
    <property type="match status" value="1"/>
</dbReference>
<evidence type="ECO:0000313" key="2">
    <source>
        <dbReference type="Proteomes" id="UP000004416"/>
    </source>
</evidence>
<dbReference type="AlphaFoldDB" id="G9XGV9"/>
<evidence type="ECO:0000313" key="1">
    <source>
        <dbReference type="EMBL" id="EHL09144.1"/>
    </source>
</evidence>
<organism evidence="1 2">
    <name type="scientific">Desulfitobacterium hafniense DP7</name>
    <dbReference type="NCBI Taxonomy" id="537010"/>
    <lineage>
        <taxon>Bacteria</taxon>
        <taxon>Bacillati</taxon>
        <taxon>Bacillota</taxon>
        <taxon>Clostridia</taxon>
        <taxon>Eubacteriales</taxon>
        <taxon>Desulfitobacteriaceae</taxon>
        <taxon>Desulfitobacterium</taxon>
    </lineage>
</organism>
<name>G9XGV9_DESHA</name>
<dbReference type="InterPro" id="IPR012545">
    <property type="entry name" value="DUF1697"/>
</dbReference>
<dbReference type="HOGENOM" id="CLU_106303_3_0_9"/>
<protein>
    <recommendedName>
        <fullName evidence="3">PF08002 family protein</fullName>
    </recommendedName>
</protein>